<dbReference type="AlphaFoldDB" id="A0A919MNR2"/>
<dbReference type="SUPFAM" id="SSF46785">
    <property type="entry name" value="Winged helix' DNA-binding domain"/>
    <property type="match status" value="1"/>
</dbReference>
<dbReference type="Proteomes" id="UP000647172">
    <property type="component" value="Unassembled WGS sequence"/>
</dbReference>
<dbReference type="Gene3D" id="1.10.10.10">
    <property type="entry name" value="Winged helix-like DNA-binding domain superfamily/Winged helix DNA-binding domain"/>
    <property type="match status" value="1"/>
</dbReference>
<feature type="domain" description="HTH gntR-type" evidence="4">
    <location>
        <begin position="11"/>
        <end position="79"/>
    </location>
</feature>
<dbReference type="InterPro" id="IPR000524">
    <property type="entry name" value="Tscrpt_reg_HTH_GntR"/>
</dbReference>
<proteinExistence type="predicted"/>
<dbReference type="EMBL" id="BOMQ01000026">
    <property type="protein sequence ID" value="GIE48723.1"/>
    <property type="molecule type" value="Genomic_DNA"/>
</dbReference>
<name>A0A919MNR2_9ACTN</name>
<dbReference type="Pfam" id="PF00392">
    <property type="entry name" value="GntR"/>
    <property type="match status" value="1"/>
</dbReference>
<keyword evidence="6" id="KW-1185">Reference proteome</keyword>
<evidence type="ECO:0000256" key="3">
    <source>
        <dbReference type="ARBA" id="ARBA00023163"/>
    </source>
</evidence>
<dbReference type="PANTHER" id="PTHR38445:SF9">
    <property type="entry name" value="HTH-TYPE TRANSCRIPTIONAL REPRESSOR YTRA"/>
    <property type="match status" value="1"/>
</dbReference>
<reference evidence="5" key="1">
    <citation type="submission" date="2021-01" db="EMBL/GenBank/DDBJ databases">
        <title>Whole genome shotgun sequence of Actinoplanes nipponensis NBRC 14063.</title>
        <authorList>
            <person name="Komaki H."/>
            <person name="Tamura T."/>
        </authorList>
    </citation>
    <scope>NUCLEOTIDE SEQUENCE</scope>
    <source>
        <strain evidence="5">NBRC 14063</strain>
    </source>
</reference>
<dbReference type="InterPro" id="IPR036390">
    <property type="entry name" value="WH_DNA-bd_sf"/>
</dbReference>
<dbReference type="RefSeq" id="WP_203767558.1">
    <property type="nucleotide sequence ID" value="NZ_BAAAYJ010000116.1"/>
</dbReference>
<dbReference type="GO" id="GO:0003700">
    <property type="term" value="F:DNA-binding transcription factor activity"/>
    <property type="evidence" value="ECO:0007669"/>
    <property type="project" value="InterPro"/>
</dbReference>
<sequence>MDIVIDADSAVPPYEQVRLRIAELAAGGALAAGAKLPPVRQLAARLGLAANTVARAYRELEQAGLVQTRGRAGTVVTARAAGTPAEAQRAAQRYAEQVTALGLTPQAALELVRAALGPAD</sequence>
<organism evidence="5 6">
    <name type="scientific">Actinoplanes nipponensis</name>
    <dbReference type="NCBI Taxonomy" id="135950"/>
    <lineage>
        <taxon>Bacteria</taxon>
        <taxon>Bacillati</taxon>
        <taxon>Actinomycetota</taxon>
        <taxon>Actinomycetes</taxon>
        <taxon>Micromonosporales</taxon>
        <taxon>Micromonosporaceae</taxon>
        <taxon>Actinoplanes</taxon>
    </lineage>
</organism>
<dbReference type="SMART" id="SM00345">
    <property type="entry name" value="HTH_GNTR"/>
    <property type="match status" value="1"/>
</dbReference>
<evidence type="ECO:0000313" key="5">
    <source>
        <dbReference type="EMBL" id="GIE48723.1"/>
    </source>
</evidence>
<accession>A0A919MNR2</accession>
<dbReference type="PROSITE" id="PS50949">
    <property type="entry name" value="HTH_GNTR"/>
    <property type="match status" value="1"/>
</dbReference>
<keyword evidence="3" id="KW-0804">Transcription</keyword>
<evidence type="ECO:0000313" key="6">
    <source>
        <dbReference type="Proteomes" id="UP000647172"/>
    </source>
</evidence>
<evidence type="ECO:0000256" key="1">
    <source>
        <dbReference type="ARBA" id="ARBA00023015"/>
    </source>
</evidence>
<evidence type="ECO:0000256" key="2">
    <source>
        <dbReference type="ARBA" id="ARBA00023125"/>
    </source>
</evidence>
<protein>
    <submittedName>
        <fullName evidence="5">GntR family transcriptional regulator</fullName>
    </submittedName>
</protein>
<evidence type="ECO:0000259" key="4">
    <source>
        <dbReference type="PROSITE" id="PS50949"/>
    </source>
</evidence>
<dbReference type="GO" id="GO:0003677">
    <property type="term" value="F:DNA binding"/>
    <property type="evidence" value="ECO:0007669"/>
    <property type="project" value="UniProtKB-KW"/>
</dbReference>
<comment type="caution">
    <text evidence="5">The sequence shown here is derived from an EMBL/GenBank/DDBJ whole genome shotgun (WGS) entry which is preliminary data.</text>
</comment>
<keyword evidence="1" id="KW-0805">Transcription regulation</keyword>
<keyword evidence="2" id="KW-0238">DNA-binding</keyword>
<gene>
    <name evidence="5" type="ORF">Ani05nite_22570</name>
</gene>
<dbReference type="PANTHER" id="PTHR38445">
    <property type="entry name" value="HTH-TYPE TRANSCRIPTIONAL REPRESSOR YTRA"/>
    <property type="match status" value="1"/>
</dbReference>
<dbReference type="InterPro" id="IPR036388">
    <property type="entry name" value="WH-like_DNA-bd_sf"/>
</dbReference>